<gene>
    <name evidence="2" type="ORF">D9613_000787</name>
</gene>
<evidence type="ECO:0000313" key="2">
    <source>
        <dbReference type="EMBL" id="KAF4620620.1"/>
    </source>
</evidence>
<dbReference type="EMBL" id="JAACJL010000015">
    <property type="protein sequence ID" value="KAF4620620.1"/>
    <property type="molecule type" value="Genomic_DNA"/>
</dbReference>
<keyword evidence="3" id="KW-1185">Reference proteome</keyword>
<name>A0A8H4R1Q0_9AGAR</name>
<feature type="compositionally biased region" description="Low complexity" evidence="1">
    <location>
        <begin position="370"/>
        <end position="383"/>
    </location>
</feature>
<feature type="compositionally biased region" description="Basic residues" evidence="1">
    <location>
        <begin position="450"/>
        <end position="459"/>
    </location>
</feature>
<dbReference type="AlphaFoldDB" id="A0A8H4R1Q0"/>
<organism evidence="2 3">
    <name type="scientific">Agrocybe pediades</name>
    <dbReference type="NCBI Taxonomy" id="84607"/>
    <lineage>
        <taxon>Eukaryota</taxon>
        <taxon>Fungi</taxon>
        <taxon>Dikarya</taxon>
        <taxon>Basidiomycota</taxon>
        <taxon>Agaricomycotina</taxon>
        <taxon>Agaricomycetes</taxon>
        <taxon>Agaricomycetidae</taxon>
        <taxon>Agaricales</taxon>
        <taxon>Agaricineae</taxon>
        <taxon>Strophariaceae</taxon>
        <taxon>Agrocybe</taxon>
    </lineage>
</organism>
<comment type="caution">
    <text evidence="2">The sequence shown here is derived from an EMBL/GenBank/DDBJ whole genome shotgun (WGS) entry which is preliminary data.</text>
</comment>
<feature type="compositionally biased region" description="Low complexity" evidence="1">
    <location>
        <begin position="267"/>
        <end position="281"/>
    </location>
</feature>
<dbReference type="Proteomes" id="UP000521872">
    <property type="component" value="Unassembled WGS sequence"/>
</dbReference>
<proteinExistence type="predicted"/>
<sequence length="459" mass="50729">MCTTVDHCSQTLFYEPGFSRWQYPVSSSRDDPLPTKNPAQVRSSTPRASPPPPVKQQPPSAVEIAPGVWEKDDEIQYSPEWPPVQAYLSELRKARHMIPAPSQIIFALAALHVVHDPHDPAHWLIWDRSRYSDVGKKVDNVAFESPCQIRYPVVWHGHTDHKTIIMAIQEKFNYVYVQRKWYPIEYQLNENKRVLRSTAAEGSVETPRTINEYFNFVEAGSSTSSKQKKSPKDKSTSKKASAIHTRAARSAARPIPATPTEIDEENPSAASQSAPAVQDSPTRSTSRVHRKVSPEHHKSPRMISSPVQVGQQPLVASPEPLLPSDPTSPTSSPSSPSFTQSHAHLRSTSQSSAKTLVNDGPAEVEVHGRSTSVTSTDTAVAASPSRKRKAQEDDGEDEDDTKDRDTSSLAAGMNTRGRGRLYKAHQSPEKSRMSPPANDAQPSKSSIRPSKPKAKRARI</sequence>
<feature type="compositionally biased region" description="Polar residues" evidence="1">
    <location>
        <begin position="338"/>
        <end position="355"/>
    </location>
</feature>
<feature type="region of interest" description="Disordered" evidence="1">
    <location>
        <begin position="25"/>
        <end position="60"/>
    </location>
</feature>
<evidence type="ECO:0000313" key="3">
    <source>
        <dbReference type="Proteomes" id="UP000521872"/>
    </source>
</evidence>
<feature type="compositionally biased region" description="Low complexity" evidence="1">
    <location>
        <begin position="248"/>
        <end position="260"/>
    </location>
</feature>
<feature type="region of interest" description="Disordered" evidence="1">
    <location>
        <begin position="220"/>
        <end position="459"/>
    </location>
</feature>
<evidence type="ECO:0000256" key="1">
    <source>
        <dbReference type="SAM" id="MobiDB-lite"/>
    </source>
</evidence>
<protein>
    <submittedName>
        <fullName evidence="2">Uncharacterized protein</fullName>
    </submittedName>
</protein>
<reference evidence="2 3" key="1">
    <citation type="submission" date="2019-12" db="EMBL/GenBank/DDBJ databases">
        <authorList>
            <person name="Floudas D."/>
            <person name="Bentzer J."/>
            <person name="Ahren D."/>
            <person name="Johansson T."/>
            <person name="Persson P."/>
            <person name="Tunlid A."/>
        </authorList>
    </citation>
    <scope>NUCLEOTIDE SEQUENCE [LARGE SCALE GENOMIC DNA]</scope>
    <source>
        <strain evidence="2 3">CBS 102.39</strain>
    </source>
</reference>
<accession>A0A8H4R1Q0</accession>
<feature type="compositionally biased region" description="Low complexity" evidence="1">
    <location>
        <begin position="317"/>
        <end position="337"/>
    </location>
</feature>